<accession>W7BRQ1</accession>
<evidence type="ECO:0000259" key="2">
    <source>
        <dbReference type="Pfam" id="PF01478"/>
    </source>
</evidence>
<keyword evidence="1" id="KW-0472">Membrane</keyword>
<dbReference type="Gene3D" id="1.20.120.1220">
    <property type="match status" value="1"/>
</dbReference>
<gene>
    <name evidence="3" type="ORF">PCORN_09527</name>
</gene>
<comment type="caution">
    <text evidence="3">The sequence shown here is derived from an EMBL/GenBank/DDBJ whole genome shotgun (WGS) entry which is preliminary data.</text>
</comment>
<evidence type="ECO:0000313" key="3">
    <source>
        <dbReference type="EMBL" id="EUJ29419.1"/>
    </source>
</evidence>
<dbReference type="EMBL" id="AODE01000019">
    <property type="protein sequence ID" value="EUJ29419.1"/>
    <property type="molecule type" value="Genomic_DNA"/>
</dbReference>
<dbReference type="GO" id="GO:0008168">
    <property type="term" value="F:methyltransferase activity"/>
    <property type="evidence" value="ECO:0007669"/>
    <property type="project" value="UniProtKB-KW"/>
</dbReference>
<dbReference type="GO" id="GO:0004190">
    <property type="term" value="F:aspartic-type endopeptidase activity"/>
    <property type="evidence" value="ECO:0007669"/>
    <property type="project" value="InterPro"/>
</dbReference>
<dbReference type="Pfam" id="PF01478">
    <property type="entry name" value="Peptidase_A24"/>
    <property type="match status" value="1"/>
</dbReference>
<keyword evidence="1" id="KW-0812">Transmembrane</keyword>
<evidence type="ECO:0000256" key="1">
    <source>
        <dbReference type="SAM" id="Phobius"/>
    </source>
</evidence>
<keyword evidence="4" id="KW-1185">Reference proteome</keyword>
<dbReference type="Proteomes" id="UP000019254">
    <property type="component" value="Unassembled WGS sequence"/>
</dbReference>
<name>W7BRQ1_9LIST</name>
<evidence type="ECO:0000313" key="4">
    <source>
        <dbReference type="Proteomes" id="UP000019254"/>
    </source>
</evidence>
<dbReference type="GO" id="GO:0016020">
    <property type="term" value="C:membrane"/>
    <property type="evidence" value="ECO:0007669"/>
    <property type="project" value="InterPro"/>
</dbReference>
<keyword evidence="1" id="KW-1133">Transmembrane helix</keyword>
<organism evidence="3 4">
    <name type="scientific">Listeria cornellensis FSL F6-0969</name>
    <dbReference type="NCBI Taxonomy" id="1265820"/>
    <lineage>
        <taxon>Bacteria</taxon>
        <taxon>Bacillati</taxon>
        <taxon>Bacillota</taxon>
        <taxon>Bacilli</taxon>
        <taxon>Bacillales</taxon>
        <taxon>Listeriaceae</taxon>
        <taxon>Listeria</taxon>
    </lineage>
</organism>
<feature type="transmembrane region" description="Helical" evidence="1">
    <location>
        <begin position="29"/>
        <end position="45"/>
    </location>
</feature>
<feature type="domain" description="Prepilin type IV endopeptidase peptidase" evidence="2">
    <location>
        <begin position="33"/>
        <end position="117"/>
    </location>
</feature>
<proteinExistence type="predicted"/>
<keyword evidence="3" id="KW-0489">Methyltransferase</keyword>
<dbReference type="STRING" id="1265820.PCORN_09527"/>
<feature type="transmembrane region" description="Helical" evidence="1">
    <location>
        <begin position="5"/>
        <end position="23"/>
    </location>
</feature>
<dbReference type="GO" id="GO:0032259">
    <property type="term" value="P:methylation"/>
    <property type="evidence" value="ECO:0007669"/>
    <property type="project" value="UniProtKB-KW"/>
</dbReference>
<protein>
    <submittedName>
        <fullName evidence="3">Type IV leader peptidase / N-methyltransferase</fullName>
    </submittedName>
</protein>
<reference evidence="3 4" key="1">
    <citation type="journal article" date="2014" name="Int. J. Syst. Evol. Microbiol.">
        <title>Listeria floridensis sp. nov., Listeria aquatica sp. nov., Listeria cornellensis sp. nov., Listeria riparia sp. nov. and Listeria grandensis sp. nov., from agricultural and natural environments.</title>
        <authorList>
            <person name="den Bakker H.C."/>
            <person name="Warchocki S."/>
            <person name="Wright E.M."/>
            <person name="Allred A.F."/>
            <person name="Ahlstrom C."/>
            <person name="Manuel C.S."/>
            <person name="Stasiewicz M.J."/>
            <person name="Burrell A."/>
            <person name="Roof S."/>
            <person name="Strawn L."/>
            <person name="Fortes E.D."/>
            <person name="Nightingale K.K."/>
            <person name="Kephart D."/>
            <person name="Wiedmann M."/>
        </authorList>
    </citation>
    <scope>NUCLEOTIDE SEQUENCE [LARGE SCALE GENOMIC DNA]</scope>
    <source>
        <strain evidence="4">FSL F6-969</strain>
    </source>
</reference>
<feature type="transmembrane region" description="Helical" evidence="1">
    <location>
        <begin position="76"/>
        <end position="97"/>
    </location>
</feature>
<dbReference type="AlphaFoldDB" id="W7BRQ1"/>
<sequence>MSWSYFIVEILAPIFVCILYKVYGLENSFYLYIFIFSLLLILYVSDIFYLHIPNLILFLYFISCASYYGYVDFTLLLQHTYQLILGIIVFIGIYLFVRKGFGFGDIKLLILLCFFFEF</sequence>
<keyword evidence="3" id="KW-0808">Transferase</keyword>
<dbReference type="PATRIC" id="fig|1265820.5.peg.1864"/>
<dbReference type="InterPro" id="IPR000045">
    <property type="entry name" value="Prepilin_IV_endopep_pep"/>
</dbReference>